<dbReference type="PROSITE" id="PS50990">
    <property type="entry name" value="PEPTIDASE_C39"/>
    <property type="match status" value="1"/>
</dbReference>
<dbReference type="GO" id="GO:0006508">
    <property type="term" value="P:proteolysis"/>
    <property type="evidence" value="ECO:0007669"/>
    <property type="project" value="InterPro"/>
</dbReference>
<feature type="transmembrane region" description="Helical" evidence="1">
    <location>
        <begin position="72"/>
        <end position="90"/>
    </location>
</feature>
<dbReference type="OrthoDB" id="1898216at2"/>
<feature type="transmembrane region" description="Helical" evidence="1">
    <location>
        <begin position="6"/>
        <end position="22"/>
    </location>
</feature>
<keyword evidence="1" id="KW-0812">Transmembrane</keyword>
<feature type="transmembrane region" description="Helical" evidence="1">
    <location>
        <begin position="102"/>
        <end position="121"/>
    </location>
</feature>
<dbReference type="Proteomes" id="UP000036923">
    <property type="component" value="Unassembled WGS sequence"/>
</dbReference>
<keyword evidence="4" id="KW-1185">Reference proteome</keyword>
<dbReference type="GO" id="GO:0005524">
    <property type="term" value="F:ATP binding"/>
    <property type="evidence" value="ECO:0007669"/>
    <property type="project" value="InterPro"/>
</dbReference>
<dbReference type="GO" id="GO:0016020">
    <property type="term" value="C:membrane"/>
    <property type="evidence" value="ECO:0007669"/>
    <property type="project" value="InterPro"/>
</dbReference>
<dbReference type="RefSeq" id="WP_036938075.1">
    <property type="nucleotide sequence ID" value="NZ_JQKC01000006.1"/>
</dbReference>
<dbReference type="Gene3D" id="3.90.70.10">
    <property type="entry name" value="Cysteine proteinases"/>
    <property type="match status" value="1"/>
</dbReference>
<gene>
    <name evidence="3" type="ORF">Bccel_1885</name>
</gene>
<dbReference type="GO" id="GO:0008233">
    <property type="term" value="F:peptidase activity"/>
    <property type="evidence" value="ECO:0007669"/>
    <property type="project" value="InterPro"/>
</dbReference>
<feature type="domain" description="Peptidase C39" evidence="2">
    <location>
        <begin position="139"/>
        <end position="259"/>
    </location>
</feature>
<dbReference type="EMBL" id="LGTC01000001">
    <property type="protein sequence ID" value="KNY26620.1"/>
    <property type="molecule type" value="Genomic_DNA"/>
</dbReference>
<dbReference type="AlphaFoldDB" id="A0A0L6JLI7"/>
<comment type="caution">
    <text evidence="3">The sequence shown here is derived from an EMBL/GenBank/DDBJ whole genome shotgun (WGS) entry which is preliminary data.</text>
</comment>
<reference evidence="4" key="1">
    <citation type="submission" date="2015-07" db="EMBL/GenBank/DDBJ databases">
        <title>Near-Complete Genome Sequence of the Cellulolytic Bacterium Bacteroides (Pseudobacteroides) cellulosolvens ATCC 35603.</title>
        <authorList>
            <person name="Dassa B."/>
            <person name="Utturkar S.M."/>
            <person name="Klingeman D.M."/>
            <person name="Hurt R.A."/>
            <person name="Keller M."/>
            <person name="Xu J."/>
            <person name="Reddy Y.H.K."/>
            <person name="Borovok I."/>
            <person name="Grinberg I.R."/>
            <person name="Lamed R."/>
            <person name="Zhivin O."/>
            <person name="Bayer E.A."/>
            <person name="Brown S.D."/>
        </authorList>
    </citation>
    <scope>NUCLEOTIDE SEQUENCE [LARGE SCALE GENOMIC DNA]</scope>
    <source>
        <strain evidence="4">DSM 2933</strain>
    </source>
</reference>
<sequence length="264" mass="29659">MGIQFLINIALSLAMIIAGNKVSKKTKDKKVKILLWTIFFLVSLPSIVILILPVFYTPAWMIELKAVKGVELLTVFIGLFIGFAINETNLKNNVILNKYKKYFYMISILIIIPQYINYFPVMVNYNGFKNEWRDNVCIQSESFTCAPSCMATVHYYFGQKKTEAQMAKLLYTSRSGTSLSQIVRYARENGVGVSCKVSKELKGISAPAILDVEVSGIGHVVVFLGRSGDKFIIGDPLVGRVEISKDQLQSAYKFKGLLLEFTHI</sequence>
<evidence type="ECO:0000256" key="1">
    <source>
        <dbReference type="SAM" id="Phobius"/>
    </source>
</evidence>
<accession>A0A0L6JLI7</accession>
<evidence type="ECO:0000313" key="3">
    <source>
        <dbReference type="EMBL" id="KNY26620.1"/>
    </source>
</evidence>
<dbReference type="InterPro" id="IPR005074">
    <property type="entry name" value="Peptidase_C39"/>
</dbReference>
<feature type="transmembrane region" description="Helical" evidence="1">
    <location>
        <begin position="34"/>
        <end position="56"/>
    </location>
</feature>
<dbReference type="STRING" id="398512.Bccel_1885"/>
<name>A0A0L6JLI7_9FIRM</name>
<evidence type="ECO:0000259" key="2">
    <source>
        <dbReference type="PROSITE" id="PS50990"/>
    </source>
</evidence>
<dbReference type="eggNOG" id="COG3271">
    <property type="taxonomic scope" value="Bacteria"/>
</dbReference>
<organism evidence="3 4">
    <name type="scientific">Pseudobacteroides cellulosolvens ATCC 35603 = DSM 2933</name>
    <dbReference type="NCBI Taxonomy" id="398512"/>
    <lineage>
        <taxon>Bacteria</taxon>
        <taxon>Bacillati</taxon>
        <taxon>Bacillota</taxon>
        <taxon>Clostridia</taxon>
        <taxon>Eubacteriales</taxon>
        <taxon>Oscillospiraceae</taxon>
        <taxon>Pseudobacteroides</taxon>
    </lineage>
</organism>
<proteinExistence type="predicted"/>
<keyword evidence="1" id="KW-1133">Transmembrane helix</keyword>
<dbReference type="Pfam" id="PF03412">
    <property type="entry name" value="Peptidase_C39"/>
    <property type="match status" value="1"/>
</dbReference>
<protein>
    <submittedName>
        <fullName evidence="3">Peptidase C39 bacteriocin processing</fullName>
    </submittedName>
</protein>
<keyword evidence="1" id="KW-0472">Membrane</keyword>
<evidence type="ECO:0000313" key="4">
    <source>
        <dbReference type="Proteomes" id="UP000036923"/>
    </source>
</evidence>